<organism evidence="1 2">
    <name type="scientific">Colwellia chukchiensis</name>
    <dbReference type="NCBI Taxonomy" id="641665"/>
    <lineage>
        <taxon>Bacteria</taxon>
        <taxon>Pseudomonadati</taxon>
        <taxon>Pseudomonadota</taxon>
        <taxon>Gammaproteobacteria</taxon>
        <taxon>Alteromonadales</taxon>
        <taxon>Colwelliaceae</taxon>
        <taxon>Colwellia</taxon>
    </lineage>
</organism>
<evidence type="ECO:0000313" key="1">
    <source>
        <dbReference type="EMBL" id="SEK87358.1"/>
    </source>
</evidence>
<accession>A0A1H7KKP6</accession>
<dbReference type="STRING" id="641665.GCA_002104455_02615"/>
<protein>
    <submittedName>
        <fullName evidence="1">Uncharacterized protein</fullName>
    </submittedName>
</protein>
<sequence length="70" mass="7864">MFEIYTTLSAVCVASYTSQLLPCLNANQVAVKVILKDQQTLGSVEFSELKFMQFKTDLMATRALHNSYVI</sequence>
<gene>
    <name evidence="1" type="ORF">SAMN05216262_103178</name>
</gene>
<dbReference type="Proteomes" id="UP000199297">
    <property type="component" value="Unassembled WGS sequence"/>
</dbReference>
<keyword evidence="2" id="KW-1185">Reference proteome</keyword>
<dbReference type="AlphaFoldDB" id="A0A1H7KKP6"/>
<name>A0A1H7KKP6_9GAMM</name>
<proteinExistence type="predicted"/>
<evidence type="ECO:0000313" key="2">
    <source>
        <dbReference type="Proteomes" id="UP000199297"/>
    </source>
</evidence>
<reference evidence="2" key="1">
    <citation type="submission" date="2016-10" db="EMBL/GenBank/DDBJ databases">
        <authorList>
            <person name="Varghese N."/>
            <person name="Submissions S."/>
        </authorList>
    </citation>
    <scope>NUCLEOTIDE SEQUENCE [LARGE SCALE GENOMIC DNA]</scope>
    <source>
        <strain evidence="2">CGMCC 1.9127</strain>
    </source>
</reference>
<dbReference type="EMBL" id="FOBI01000003">
    <property type="protein sequence ID" value="SEK87358.1"/>
    <property type="molecule type" value="Genomic_DNA"/>
</dbReference>